<evidence type="ECO:0000313" key="4">
    <source>
        <dbReference type="Proteomes" id="UP000265341"/>
    </source>
</evidence>
<dbReference type="AlphaFoldDB" id="A0A399EYL8"/>
<feature type="domain" description="Gfo/Idh/MocA-like oxidoreductase N-terminal" evidence="1">
    <location>
        <begin position="1"/>
        <end position="115"/>
    </location>
</feature>
<dbReference type="Pfam" id="PF22725">
    <property type="entry name" value="GFO_IDH_MocA_C3"/>
    <property type="match status" value="1"/>
</dbReference>
<protein>
    <submittedName>
        <fullName evidence="3">Scyllo-inositol 2-dehydrogenase (NAD(+))</fullName>
        <ecNumber evidence="3">1.1.1.370</ecNumber>
    </submittedName>
</protein>
<reference evidence="3 4" key="1">
    <citation type="submission" date="2018-08" db="EMBL/GenBank/DDBJ databases">
        <title>Meiothermus roseus NBRC 110900 genome sequencing project.</title>
        <authorList>
            <person name="Da Costa M.S."/>
            <person name="Albuquerque L."/>
            <person name="Raposo P."/>
            <person name="Froufe H.J.C."/>
            <person name="Barroso C.S."/>
            <person name="Egas C."/>
        </authorList>
    </citation>
    <scope>NUCLEOTIDE SEQUENCE [LARGE SCALE GENOMIC DNA]</scope>
    <source>
        <strain evidence="3 4">NBRC 110900</strain>
    </source>
</reference>
<feature type="domain" description="GFO/IDH/MocA-like oxidoreductase" evidence="2">
    <location>
        <begin position="124"/>
        <end position="243"/>
    </location>
</feature>
<name>A0A399EYL8_9DEIN</name>
<dbReference type="InterPro" id="IPR051450">
    <property type="entry name" value="Gfo/Idh/MocA_Oxidoreductases"/>
</dbReference>
<dbReference type="InterPro" id="IPR000683">
    <property type="entry name" value="Gfo/Idh/MocA-like_OxRdtase_N"/>
</dbReference>
<dbReference type="GO" id="GO:0000166">
    <property type="term" value="F:nucleotide binding"/>
    <property type="evidence" value="ECO:0007669"/>
    <property type="project" value="InterPro"/>
</dbReference>
<dbReference type="EC" id="1.1.1.370" evidence="3"/>
<proteinExistence type="predicted"/>
<sequence length="325" mass="35357">MRVGIVGSGVMAEVHAAGWRSTGAELVGCTSAHLEQAARLAERFGFEVYPSYGELLKAVDIVDICVPTHLHKAMVLQAAGAGKHVICEKPIALSVRDGQEMIEACERAGVRFFVAMVVRFFPQYRLARELVTKGQIGKLGVMRLKRVSYPPQKSDDNWYFDEARSGGMVVDLMIHDFDYARWLGGEVERVFARLSRSADGVGRYAQVILRFKSGPMALIEGGWAYPPGVFRTALDLAGTDGLIEWSSDEHGPVRSFVLHRPGEAASVGLPVAGLAEDPYALELQHAYRCIQTGAPFEVSAQDGLEALRLALAARESIATGKPVSL</sequence>
<dbReference type="PANTHER" id="PTHR43377">
    <property type="entry name" value="BILIVERDIN REDUCTASE A"/>
    <property type="match status" value="1"/>
</dbReference>
<dbReference type="PANTHER" id="PTHR43377:SF1">
    <property type="entry name" value="BILIVERDIN REDUCTASE A"/>
    <property type="match status" value="1"/>
</dbReference>
<keyword evidence="4" id="KW-1185">Reference proteome</keyword>
<organism evidence="3 4">
    <name type="scientific">Calidithermus roseus</name>
    <dbReference type="NCBI Taxonomy" id="1644118"/>
    <lineage>
        <taxon>Bacteria</taxon>
        <taxon>Thermotogati</taxon>
        <taxon>Deinococcota</taxon>
        <taxon>Deinococci</taxon>
        <taxon>Thermales</taxon>
        <taxon>Thermaceae</taxon>
        <taxon>Calidithermus</taxon>
    </lineage>
</organism>
<dbReference type="InterPro" id="IPR036291">
    <property type="entry name" value="NAD(P)-bd_dom_sf"/>
</dbReference>
<dbReference type="OrthoDB" id="9815825at2"/>
<gene>
    <name evidence="3" type="primary">iolX_1</name>
    <name evidence="3" type="ORF">Mrose_00243</name>
</gene>
<dbReference type="Pfam" id="PF01408">
    <property type="entry name" value="GFO_IDH_MocA"/>
    <property type="match status" value="1"/>
</dbReference>
<dbReference type="InterPro" id="IPR055170">
    <property type="entry name" value="GFO_IDH_MocA-like_dom"/>
</dbReference>
<comment type="caution">
    <text evidence="3">The sequence shown here is derived from an EMBL/GenBank/DDBJ whole genome shotgun (WGS) entry which is preliminary data.</text>
</comment>
<keyword evidence="3" id="KW-0560">Oxidoreductase</keyword>
<dbReference type="Gene3D" id="3.30.360.10">
    <property type="entry name" value="Dihydrodipicolinate Reductase, domain 2"/>
    <property type="match status" value="1"/>
</dbReference>
<dbReference type="Gene3D" id="3.40.50.720">
    <property type="entry name" value="NAD(P)-binding Rossmann-like Domain"/>
    <property type="match status" value="1"/>
</dbReference>
<dbReference type="GO" id="GO:0016491">
    <property type="term" value="F:oxidoreductase activity"/>
    <property type="evidence" value="ECO:0007669"/>
    <property type="project" value="UniProtKB-KW"/>
</dbReference>
<dbReference type="SUPFAM" id="SSF51735">
    <property type="entry name" value="NAD(P)-binding Rossmann-fold domains"/>
    <property type="match status" value="1"/>
</dbReference>
<dbReference type="RefSeq" id="WP_119275607.1">
    <property type="nucleotide sequence ID" value="NZ_QWLA01000002.1"/>
</dbReference>
<evidence type="ECO:0000313" key="3">
    <source>
        <dbReference type="EMBL" id="RIH89654.1"/>
    </source>
</evidence>
<dbReference type="SUPFAM" id="SSF55347">
    <property type="entry name" value="Glyceraldehyde-3-phosphate dehydrogenase-like, C-terminal domain"/>
    <property type="match status" value="1"/>
</dbReference>
<evidence type="ECO:0000259" key="1">
    <source>
        <dbReference type="Pfam" id="PF01408"/>
    </source>
</evidence>
<accession>A0A399EYL8</accession>
<dbReference type="EMBL" id="QWLA01000002">
    <property type="protein sequence ID" value="RIH89654.1"/>
    <property type="molecule type" value="Genomic_DNA"/>
</dbReference>
<dbReference type="Proteomes" id="UP000265341">
    <property type="component" value="Unassembled WGS sequence"/>
</dbReference>
<evidence type="ECO:0000259" key="2">
    <source>
        <dbReference type="Pfam" id="PF22725"/>
    </source>
</evidence>